<evidence type="ECO:0000256" key="1">
    <source>
        <dbReference type="ARBA" id="ARBA00006739"/>
    </source>
</evidence>
<dbReference type="Proteomes" id="UP000032512">
    <property type="component" value="Unassembled WGS sequence"/>
</dbReference>
<comment type="similarity">
    <text evidence="1">Belongs to the glycosyltransferase 2 family.</text>
</comment>
<dbReference type="PANTHER" id="PTHR22916">
    <property type="entry name" value="GLYCOSYLTRANSFERASE"/>
    <property type="match status" value="1"/>
</dbReference>
<proteinExistence type="inferred from homology"/>
<dbReference type="AlphaFoldDB" id="A0A0D6ZAR1"/>
<organism evidence="4 5">
    <name type="scientific">Mesobacillus subterraneus</name>
    <dbReference type="NCBI Taxonomy" id="285983"/>
    <lineage>
        <taxon>Bacteria</taxon>
        <taxon>Bacillati</taxon>
        <taxon>Bacillota</taxon>
        <taxon>Bacilli</taxon>
        <taxon>Bacillales</taxon>
        <taxon>Bacillaceae</taxon>
        <taxon>Mesobacillus</taxon>
    </lineage>
</organism>
<dbReference type="PANTHER" id="PTHR22916:SF3">
    <property type="entry name" value="UDP-GLCNAC:BETAGAL BETA-1,3-N-ACETYLGLUCOSAMINYLTRANSFERASE-LIKE PROTEIN 1"/>
    <property type="match status" value="1"/>
</dbReference>
<dbReference type="Pfam" id="PF00535">
    <property type="entry name" value="Glycos_transf_2"/>
    <property type="match status" value="1"/>
</dbReference>
<keyword evidence="4" id="KW-0808">Transferase</keyword>
<protein>
    <submittedName>
        <fullName evidence="4">Beta-glycosyltransferase</fullName>
    </submittedName>
</protein>
<gene>
    <name evidence="4" type="ORF">UB32_12575</name>
</gene>
<dbReference type="OrthoDB" id="9810303at2"/>
<evidence type="ECO:0000259" key="3">
    <source>
        <dbReference type="Pfam" id="PF00535"/>
    </source>
</evidence>
<evidence type="ECO:0000256" key="2">
    <source>
        <dbReference type="SAM" id="Phobius"/>
    </source>
</evidence>
<dbReference type="EMBL" id="JXIQ01000098">
    <property type="protein sequence ID" value="KIY21673.1"/>
    <property type="molecule type" value="Genomic_DNA"/>
</dbReference>
<reference evidence="4 5" key="1">
    <citation type="submission" date="2015-01" db="EMBL/GenBank/DDBJ databases">
        <title>Draft genome sequences of the supercritical CO2 tolerant bacteria Bacillus subterraneus MITOT1 and Bacillus cereus MIT0214.</title>
        <authorList>
            <person name="Peet K.C."/>
            <person name="Thompson J.R."/>
        </authorList>
    </citation>
    <scope>NUCLEOTIDE SEQUENCE [LARGE SCALE GENOMIC DNA]</scope>
    <source>
        <strain evidence="4 5">MITOT1</strain>
    </source>
</reference>
<dbReference type="PATRIC" id="fig|285983.3.peg.1288"/>
<keyword evidence="5" id="KW-1185">Reference proteome</keyword>
<evidence type="ECO:0000313" key="5">
    <source>
        <dbReference type="Proteomes" id="UP000032512"/>
    </source>
</evidence>
<dbReference type="RefSeq" id="WP_044394279.1">
    <property type="nucleotide sequence ID" value="NZ_JXIQ01000098.1"/>
</dbReference>
<dbReference type="InterPro" id="IPR001173">
    <property type="entry name" value="Glyco_trans_2-like"/>
</dbReference>
<keyword evidence="2" id="KW-1133">Transmembrane helix</keyword>
<sequence>MRPILTVFTPTYNRAYTLHLCYESLLRQTCKEFIWLIIDDGSADDTRDLVEHWINQGQLTIKYHFQENQGMHGAHNTAYSLIDTELNVCIDSDDYMPDDAVGKILSFWEKYGSHEYAGIVGLDANHSGQVIGTKMPESLKAAKLGELYSVHKVKGDKKLVYRTDLMKNTPPYPLFPGERYCPLSYKYILIDQQLPLLIMNEILCHVEYLSDGSSLNMMSQYKKNPMGFSFFRRVAMEYAPNFREEFRESIHYVSSNLMVKNSRFLYDSPKLVTTLLSVPFGVILYFYIQRTNKLSVPEAAERI</sequence>
<name>A0A0D6ZAR1_9BACI</name>
<evidence type="ECO:0000313" key="4">
    <source>
        <dbReference type="EMBL" id="KIY21673.1"/>
    </source>
</evidence>
<dbReference type="CDD" id="cd00761">
    <property type="entry name" value="Glyco_tranf_GTA_type"/>
    <property type="match status" value="1"/>
</dbReference>
<feature type="transmembrane region" description="Helical" evidence="2">
    <location>
        <begin position="271"/>
        <end position="288"/>
    </location>
</feature>
<feature type="domain" description="Glycosyltransferase 2-like" evidence="3">
    <location>
        <begin position="6"/>
        <end position="113"/>
    </location>
</feature>
<keyword evidence="2" id="KW-0472">Membrane</keyword>
<keyword evidence="2" id="KW-0812">Transmembrane</keyword>
<dbReference type="SUPFAM" id="SSF53448">
    <property type="entry name" value="Nucleotide-diphospho-sugar transferases"/>
    <property type="match status" value="1"/>
</dbReference>
<accession>A0A0D6ZAR1</accession>
<comment type="caution">
    <text evidence="4">The sequence shown here is derived from an EMBL/GenBank/DDBJ whole genome shotgun (WGS) entry which is preliminary data.</text>
</comment>
<dbReference type="Gene3D" id="3.90.550.10">
    <property type="entry name" value="Spore Coat Polysaccharide Biosynthesis Protein SpsA, Chain A"/>
    <property type="match status" value="1"/>
</dbReference>
<dbReference type="GO" id="GO:0016758">
    <property type="term" value="F:hexosyltransferase activity"/>
    <property type="evidence" value="ECO:0007669"/>
    <property type="project" value="UniProtKB-ARBA"/>
</dbReference>
<dbReference type="InterPro" id="IPR029044">
    <property type="entry name" value="Nucleotide-diphossugar_trans"/>
</dbReference>